<dbReference type="OrthoDB" id="8922241at2759"/>
<dbReference type="PROSITE" id="PS50157">
    <property type="entry name" value="ZINC_FINGER_C2H2_2"/>
    <property type="match status" value="1"/>
</dbReference>
<feature type="domain" description="C2H2-type" evidence="7">
    <location>
        <begin position="523"/>
        <end position="550"/>
    </location>
</feature>
<evidence type="ECO:0000256" key="6">
    <source>
        <dbReference type="SAM" id="MobiDB-lite"/>
    </source>
</evidence>
<dbReference type="GO" id="GO:0008270">
    <property type="term" value="F:zinc ion binding"/>
    <property type="evidence" value="ECO:0007669"/>
    <property type="project" value="UniProtKB-KW"/>
</dbReference>
<protein>
    <recommendedName>
        <fullName evidence="7">C2H2-type domain-containing protein</fullName>
    </recommendedName>
</protein>
<evidence type="ECO:0000313" key="8">
    <source>
        <dbReference type="EMBL" id="KAG5459694.1"/>
    </source>
</evidence>
<feature type="region of interest" description="Disordered" evidence="6">
    <location>
        <begin position="1"/>
        <end position="51"/>
    </location>
</feature>
<feature type="region of interest" description="Disordered" evidence="6">
    <location>
        <begin position="350"/>
        <end position="444"/>
    </location>
</feature>
<name>A0A8H7ZV25_9FUNG</name>
<dbReference type="EMBL" id="JAEFCI010006426">
    <property type="protein sequence ID" value="KAG5459694.1"/>
    <property type="molecule type" value="Genomic_DNA"/>
</dbReference>
<organism evidence="8 9">
    <name type="scientific">Olpidium bornovanus</name>
    <dbReference type="NCBI Taxonomy" id="278681"/>
    <lineage>
        <taxon>Eukaryota</taxon>
        <taxon>Fungi</taxon>
        <taxon>Fungi incertae sedis</taxon>
        <taxon>Olpidiomycota</taxon>
        <taxon>Olpidiomycotina</taxon>
        <taxon>Olpidiomycetes</taxon>
        <taxon>Olpidiales</taxon>
        <taxon>Olpidiaceae</taxon>
        <taxon>Olpidium</taxon>
    </lineage>
</organism>
<keyword evidence="4" id="KW-0862">Zinc</keyword>
<evidence type="ECO:0000256" key="4">
    <source>
        <dbReference type="ARBA" id="ARBA00022833"/>
    </source>
</evidence>
<proteinExistence type="predicted"/>
<reference evidence="8 9" key="1">
    <citation type="journal article" name="Sci. Rep.">
        <title>Genome-scale phylogenetic analyses confirm Olpidium as the closest living zoosporic fungus to the non-flagellated, terrestrial fungi.</title>
        <authorList>
            <person name="Chang Y."/>
            <person name="Rochon D."/>
            <person name="Sekimoto S."/>
            <person name="Wang Y."/>
            <person name="Chovatia M."/>
            <person name="Sandor L."/>
            <person name="Salamov A."/>
            <person name="Grigoriev I.V."/>
            <person name="Stajich J.E."/>
            <person name="Spatafora J.W."/>
        </authorList>
    </citation>
    <scope>NUCLEOTIDE SEQUENCE [LARGE SCALE GENOMIC DNA]</scope>
    <source>
        <strain evidence="8">S191</strain>
    </source>
</reference>
<feature type="compositionally biased region" description="Low complexity" evidence="6">
    <location>
        <begin position="421"/>
        <end position="432"/>
    </location>
</feature>
<feature type="compositionally biased region" description="Basic residues" evidence="6">
    <location>
        <begin position="15"/>
        <end position="36"/>
    </location>
</feature>
<evidence type="ECO:0000256" key="5">
    <source>
        <dbReference type="PROSITE-ProRule" id="PRU00042"/>
    </source>
</evidence>
<dbReference type="InterPro" id="IPR013087">
    <property type="entry name" value="Znf_C2H2_type"/>
</dbReference>
<evidence type="ECO:0000313" key="9">
    <source>
        <dbReference type="Proteomes" id="UP000673691"/>
    </source>
</evidence>
<feature type="compositionally biased region" description="Low complexity" evidence="6">
    <location>
        <begin position="352"/>
        <end position="362"/>
    </location>
</feature>
<dbReference type="AlphaFoldDB" id="A0A8H7ZV25"/>
<evidence type="ECO:0000256" key="1">
    <source>
        <dbReference type="ARBA" id="ARBA00022723"/>
    </source>
</evidence>
<evidence type="ECO:0000259" key="7">
    <source>
        <dbReference type="PROSITE" id="PS50157"/>
    </source>
</evidence>
<dbReference type="FunFam" id="3.30.160.60:FF:000100">
    <property type="entry name" value="Zinc finger 45-like"/>
    <property type="match status" value="1"/>
</dbReference>
<gene>
    <name evidence="8" type="ORF">BJ554DRAFT_8354</name>
</gene>
<keyword evidence="3 5" id="KW-0863">Zinc-finger</keyword>
<keyword evidence="1" id="KW-0479">Metal-binding</keyword>
<accession>A0A8H7ZV25</accession>
<dbReference type="InterPro" id="IPR036236">
    <property type="entry name" value="Znf_C2H2_sf"/>
</dbReference>
<dbReference type="SUPFAM" id="SSF57667">
    <property type="entry name" value="beta-beta-alpha zinc fingers"/>
    <property type="match status" value="1"/>
</dbReference>
<evidence type="ECO:0000256" key="2">
    <source>
        <dbReference type="ARBA" id="ARBA00022737"/>
    </source>
</evidence>
<comment type="caution">
    <text evidence="8">The sequence shown here is derived from an EMBL/GenBank/DDBJ whole genome shotgun (WGS) entry which is preliminary data.</text>
</comment>
<keyword evidence="9" id="KW-1185">Reference proteome</keyword>
<dbReference type="Proteomes" id="UP000673691">
    <property type="component" value="Unassembled WGS sequence"/>
</dbReference>
<evidence type="ECO:0000256" key="3">
    <source>
        <dbReference type="ARBA" id="ARBA00022771"/>
    </source>
</evidence>
<keyword evidence="2" id="KW-0677">Repeat</keyword>
<sequence length="638" mass="65897">MLPGPHSTLLVPPPQHRHHQPLPFHHHHHYIHHHPRDRPLPSSPPPAPASSAAAAAAAYEAALLDDLGCGLSSLVQPLLGGAYGVGVAEGPPGADLLPRNLGVLAGSDDPLGCRAPPVPRGALAHHASLPDIFVALVDDDEDPHQPVVAPRFAFDRSSVSGSLGVNFRECRDTLSIDGESSAGDFPDDVSDFCSVGMPSPLLEPVGQLGGDPYDCVSNFQALALTAEQSGSAADLSAAGVRSPSPAWTTAGLRPPPPPAHLDPSSFLGEPLRLVNRRLSASSQHLGLRRASGAPARAASDFNVSGLSPVPYDAGLPPRFGAAVSQSYAPEPARSYGPQLSRSYEAALPRSYGAGLASPGDLPAGPPPPPPAAPPPQPVAADDYRRLLPPSAASVGGGPPLPNFHEDVDDPPGAGGPRRVVRPAPRSPATSPRFHPTRPAADGGRGFGYVRYDADLAAASAGIRLAGNCAASPASAPAAEAEHGEAAPPSSPPPLARVPYVCQAFSRQHDMKRHAKLHLGIKPHTCRACHKSFARMDALHRHLKVSADKMQRCCSALFPDEEADANAQPAPPATPGGGGAGFYSADFVSRSPHCADRRFPPAATQRAAAPVCPPYVSPLHAPHFAGGQGFSSCAARSIA</sequence>
<dbReference type="Gene3D" id="3.30.160.60">
    <property type="entry name" value="Classic Zinc Finger"/>
    <property type="match status" value="1"/>
</dbReference>
<feature type="compositionally biased region" description="Pro residues" evidence="6">
    <location>
        <begin position="363"/>
        <end position="377"/>
    </location>
</feature>